<keyword evidence="3" id="KW-1185">Reference proteome</keyword>
<name>A0AAN4ZCC4_9BILA</name>
<evidence type="ECO:0000313" key="3">
    <source>
        <dbReference type="Proteomes" id="UP001328107"/>
    </source>
</evidence>
<gene>
    <name evidence="2" type="ORF">PMAYCL1PPCAC_04575</name>
</gene>
<feature type="non-terminal residue" evidence="2">
    <location>
        <position position="1"/>
    </location>
</feature>
<protein>
    <submittedName>
        <fullName evidence="2">Uncharacterized protein</fullName>
    </submittedName>
</protein>
<dbReference type="AlphaFoldDB" id="A0AAN4ZCC4"/>
<comment type="caution">
    <text evidence="2">The sequence shown here is derived from an EMBL/GenBank/DDBJ whole genome shotgun (WGS) entry which is preliminary data.</text>
</comment>
<keyword evidence="1" id="KW-0812">Transmembrane</keyword>
<organism evidence="2 3">
    <name type="scientific">Pristionchus mayeri</name>
    <dbReference type="NCBI Taxonomy" id="1317129"/>
    <lineage>
        <taxon>Eukaryota</taxon>
        <taxon>Metazoa</taxon>
        <taxon>Ecdysozoa</taxon>
        <taxon>Nematoda</taxon>
        <taxon>Chromadorea</taxon>
        <taxon>Rhabditida</taxon>
        <taxon>Rhabditina</taxon>
        <taxon>Diplogasteromorpha</taxon>
        <taxon>Diplogasteroidea</taxon>
        <taxon>Neodiplogasteridae</taxon>
        <taxon>Pristionchus</taxon>
    </lineage>
</organism>
<feature type="transmembrane region" description="Helical" evidence="1">
    <location>
        <begin position="21"/>
        <end position="41"/>
    </location>
</feature>
<evidence type="ECO:0000313" key="2">
    <source>
        <dbReference type="EMBL" id="GMR34380.1"/>
    </source>
</evidence>
<dbReference type="Proteomes" id="UP001328107">
    <property type="component" value="Unassembled WGS sequence"/>
</dbReference>
<proteinExistence type="predicted"/>
<reference evidence="3" key="1">
    <citation type="submission" date="2022-10" db="EMBL/GenBank/DDBJ databases">
        <title>Genome assembly of Pristionchus species.</title>
        <authorList>
            <person name="Yoshida K."/>
            <person name="Sommer R.J."/>
        </authorList>
    </citation>
    <scope>NUCLEOTIDE SEQUENCE [LARGE SCALE GENOMIC DNA]</scope>
    <source>
        <strain evidence="3">RS5460</strain>
    </source>
</reference>
<keyword evidence="1" id="KW-1133">Transmembrane helix</keyword>
<sequence length="76" mass="8473">RFLANHLVKGERLECDHLVGMMWKVLLLLALIVCAVSAQLFGPYYASFTAGESSLATPLRMKRWPQGSLPGRDIID</sequence>
<dbReference type="EMBL" id="BTRK01000002">
    <property type="protein sequence ID" value="GMR34380.1"/>
    <property type="molecule type" value="Genomic_DNA"/>
</dbReference>
<accession>A0AAN4ZCC4</accession>
<keyword evidence="1" id="KW-0472">Membrane</keyword>
<evidence type="ECO:0000256" key="1">
    <source>
        <dbReference type="SAM" id="Phobius"/>
    </source>
</evidence>